<reference evidence="3" key="1">
    <citation type="submission" date="2021-05" db="EMBL/GenBank/DDBJ databases">
        <authorList>
            <person name="Alioto T."/>
            <person name="Alioto T."/>
            <person name="Gomez Garrido J."/>
        </authorList>
    </citation>
    <scope>NUCLEOTIDE SEQUENCE</scope>
</reference>
<evidence type="ECO:0000256" key="1">
    <source>
        <dbReference type="SAM" id="MobiDB-lite"/>
    </source>
</evidence>
<organism evidence="3">
    <name type="scientific">Cacopsylla melanoneura</name>
    <dbReference type="NCBI Taxonomy" id="428564"/>
    <lineage>
        <taxon>Eukaryota</taxon>
        <taxon>Metazoa</taxon>
        <taxon>Ecdysozoa</taxon>
        <taxon>Arthropoda</taxon>
        <taxon>Hexapoda</taxon>
        <taxon>Insecta</taxon>
        <taxon>Pterygota</taxon>
        <taxon>Neoptera</taxon>
        <taxon>Paraneoptera</taxon>
        <taxon>Hemiptera</taxon>
        <taxon>Sternorrhyncha</taxon>
        <taxon>Psylloidea</taxon>
        <taxon>Psyllidae</taxon>
        <taxon>Psyllinae</taxon>
        <taxon>Cacopsylla</taxon>
    </lineage>
</organism>
<sequence length="145" mass="17135">MACQLLKLFLVGSICTLNSLKANEFDEDDAQLNGDSYHRKRRDTDDENIEEKRFMGFTPWPTISDEEFERLGLREQAEQEQLRINEIDRIEREEEEEEEGKEEGEEMEEEEDEVVEEEEETVKMIMLGKRPTYSIEFGVLTVSFN</sequence>
<accession>A0A8D8VYH3</accession>
<dbReference type="AlphaFoldDB" id="A0A8D8VYH3"/>
<feature type="chain" id="PRO_5035639280" evidence="2">
    <location>
        <begin position="23"/>
        <end position="145"/>
    </location>
</feature>
<dbReference type="EMBL" id="HBUF01106051">
    <property type="protein sequence ID" value="CAG6639229.1"/>
    <property type="molecule type" value="Transcribed_RNA"/>
</dbReference>
<feature type="compositionally biased region" description="Acidic residues" evidence="1">
    <location>
        <begin position="93"/>
        <end position="120"/>
    </location>
</feature>
<proteinExistence type="predicted"/>
<dbReference type="EMBL" id="HBUF01106050">
    <property type="protein sequence ID" value="CAG6639228.1"/>
    <property type="molecule type" value="Transcribed_RNA"/>
</dbReference>
<keyword evidence="2" id="KW-0732">Signal</keyword>
<protein>
    <submittedName>
        <fullName evidence="3">Uncharacterized protein</fullName>
    </submittedName>
</protein>
<name>A0A8D8VYH3_9HEMI</name>
<feature type="region of interest" description="Disordered" evidence="1">
    <location>
        <begin position="82"/>
        <end position="121"/>
    </location>
</feature>
<evidence type="ECO:0000313" key="3">
    <source>
        <dbReference type="EMBL" id="CAG6639228.1"/>
    </source>
</evidence>
<evidence type="ECO:0000256" key="2">
    <source>
        <dbReference type="SAM" id="SignalP"/>
    </source>
</evidence>
<feature type="compositionally biased region" description="Basic and acidic residues" evidence="1">
    <location>
        <begin position="82"/>
        <end position="92"/>
    </location>
</feature>
<feature type="signal peptide" evidence="2">
    <location>
        <begin position="1"/>
        <end position="22"/>
    </location>
</feature>